<organism evidence="2 3">
    <name type="scientific">Armillaria luteobubalina</name>
    <dbReference type="NCBI Taxonomy" id="153913"/>
    <lineage>
        <taxon>Eukaryota</taxon>
        <taxon>Fungi</taxon>
        <taxon>Dikarya</taxon>
        <taxon>Basidiomycota</taxon>
        <taxon>Agaricomycotina</taxon>
        <taxon>Agaricomycetes</taxon>
        <taxon>Agaricomycetidae</taxon>
        <taxon>Agaricales</taxon>
        <taxon>Marasmiineae</taxon>
        <taxon>Physalacriaceae</taxon>
        <taxon>Armillaria</taxon>
    </lineage>
</organism>
<gene>
    <name evidence="2" type="ORF">EDD18DRAFT_1426644</name>
</gene>
<protein>
    <submittedName>
        <fullName evidence="2">Uncharacterized protein</fullName>
    </submittedName>
</protein>
<accession>A0AA39QI62</accession>
<evidence type="ECO:0000313" key="3">
    <source>
        <dbReference type="Proteomes" id="UP001175228"/>
    </source>
</evidence>
<sequence length="152" mass="16857">MVDEMHEEDEEELEEEMDDWGDREFVSDISGDENEDGLSDLEEAANEGSEGEGQDDDEDEDGSASKSRENVVPKNSHGKRKAPPPSSLKLTRNQPEKKTKKESTCGSRIRAGSEECSFLHGKFVTYESLHIFPSIISVIPAPLYHGDLATSQ</sequence>
<feature type="compositionally biased region" description="Acidic residues" evidence="1">
    <location>
        <begin position="30"/>
        <end position="62"/>
    </location>
</feature>
<name>A0AA39QI62_9AGAR</name>
<comment type="caution">
    <text evidence="2">The sequence shown here is derived from an EMBL/GenBank/DDBJ whole genome shotgun (WGS) entry which is preliminary data.</text>
</comment>
<evidence type="ECO:0000313" key="2">
    <source>
        <dbReference type="EMBL" id="KAK0502058.1"/>
    </source>
</evidence>
<proteinExistence type="predicted"/>
<feature type="compositionally biased region" description="Acidic residues" evidence="1">
    <location>
        <begin position="1"/>
        <end position="19"/>
    </location>
</feature>
<dbReference type="EMBL" id="JAUEPU010000005">
    <property type="protein sequence ID" value="KAK0502058.1"/>
    <property type="molecule type" value="Genomic_DNA"/>
</dbReference>
<evidence type="ECO:0000256" key="1">
    <source>
        <dbReference type="SAM" id="MobiDB-lite"/>
    </source>
</evidence>
<dbReference type="AlphaFoldDB" id="A0AA39QI62"/>
<feature type="region of interest" description="Disordered" evidence="1">
    <location>
        <begin position="1"/>
        <end position="109"/>
    </location>
</feature>
<dbReference type="Proteomes" id="UP001175228">
    <property type="component" value="Unassembled WGS sequence"/>
</dbReference>
<reference evidence="2" key="1">
    <citation type="submission" date="2023-06" db="EMBL/GenBank/DDBJ databases">
        <authorList>
            <consortium name="Lawrence Berkeley National Laboratory"/>
            <person name="Ahrendt S."/>
            <person name="Sahu N."/>
            <person name="Indic B."/>
            <person name="Wong-Bajracharya J."/>
            <person name="Merenyi Z."/>
            <person name="Ke H.-M."/>
            <person name="Monk M."/>
            <person name="Kocsube S."/>
            <person name="Drula E."/>
            <person name="Lipzen A."/>
            <person name="Balint B."/>
            <person name="Henrissat B."/>
            <person name="Andreopoulos B."/>
            <person name="Martin F.M."/>
            <person name="Harder C.B."/>
            <person name="Rigling D."/>
            <person name="Ford K.L."/>
            <person name="Foster G.D."/>
            <person name="Pangilinan J."/>
            <person name="Papanicolaou A."/>
            <person name="Barry K."/>
            <person name="LaButti K."/>
            <person name="Viragh M."/>
            <person name="Koriabine M."/>
            <person name="Yan M."/>
            <person name="Riley R."/>
            <person name="Champramary S."/>
            <person name="Plett K.L."/>
            <person name="Tsai I.J."/>
            <person name="Slot J."/>
            <person name="Sipos G."/>
            <person name="Plett J."/>
            <person name="Nagy L.G."/>
            <person name="Grigoriev I.V."/>
        </authorList>
    </citation>
    <scope>NUCLEOTIDE SEQUENCE</scope>
    <source>
        <strain evidence="2">HWK02</strain>
    </source>
</reference>
<feature type="compositionally biased region" description="Basic and acidic residues" evidence="1">
    <location>
        <begin position="94"/>
        <end position="103"/>
    </location>
</feature>
<keyword evidence="3" id="KW-1185">Reference proteome</keyword>